<proteinExistence type="predicted"/>
<dbReference type="InterPro" id="IPR052808">
    <property type="entry name" value="GPCR_Mth-like"/>
</dbReference>
<dbReference type="AlphaFoldDB" id="A0A423TK14"/>
<dbReference type="GO" id="GO:0004930">
    <property type="term" value="F:G protein-coupled receptor activity"/>
    <property type="evidence" value="ECO:0007669"/>
    <property type="project" value="InterPro"/>
</dbReference>
<dbReference type="GO" id="GO:0007166">
    <property type="term" value="P:cell surface receptor signaling pathway"/>
    <property type="evidence" value="ECO:0007669"/>
    <property type="project" value="InterPro"/>
</dbReference>
<keyword evidence="3 5" id="KW-1133">Transmembrane helix</keyword>
<evidence type="ECO:0000256" key="3">
    <source>
        <dbReference type="ARBA" id="ARBA00022989"/>
    </source>
</evidence>
<sequence>MEDFTLEKDGSLRATMSAPPRRFCIDYISTSGRVKEVALVYAEEFDIPDCRWKTEVLDIVLLSVSSIFLAMTLSVYLCVPYLRSKDHHWPFICMLMSLLVTFILHICLREVRHHLDDMCKHLGMLVLMFTLATFFWLNVMSFSVLYKLQSPCISTLNRKTFALYNVYAWGVPLIVYVVGYAMDSLYPGDYSPNFKRDHCWFQGNNAAKWIYYYGFIAVIQAVNIVIFLYIACQMALRQRRNLSSHTIHRGACFLPPLYVNLSILLGITWTLELFTDSNECGPV</sequence>
<evidence type="ECO:0000256" key="2">
    <source>
        <dbReference type="ARBA" id="ARBA00022692"/>
    </source>
</evidence>
<dbReference type="Pfam" id="PF00002">
    <property type="entry name" value="7tm_2"/>
    <property type="match status" value="1"/>
</dbReference>
<dbReference type="EMBL" id="QCYY01001609">
    <property type="protein sequence ID" value="ROT76806.1"/>
    <property type="molecule type" value="Genomic_DNA"/>
</dbReference>
<accession>A0A423TK14</accession>
<gene>
    <name evidence="7" type="ORF">C7M84_004621</name>
</gene>
<keyword evidence="4 5" id="KW-0472">Membrane</keyword>
<feature type="transmembrane region" description="Helical" evidence="5">
    <location>
        <begin position="59"/>
        <end position="79"/>
    </location>
</feature>
<evidence type="ECO:0000256" key="1">
    <source>
        <dbReference type="ARBA" id="ARBA00004141"/>
    </source>
</evidence>
<protein>
    <submittedName>
        <fullName evidence="7">Putative G-protein coupled receptor Mth2-like</fullName>
    </submittedName>
</protein>
<dbReference type="OrthoDB" id="6134459at2759"/>
<evidence type="ECO:0000256" key="5">
    <source>
        <dbReference type="SAM" id="Phobius"/>
    </source>
</evidence>
<feature type="domain" description="G-protein coupled receptors family 2 profile 2" evidence="6">
    <location>
        <begin position="54"/>
        <end position="283"/>
    </location>
</feature>
<dbReference type="InterPro" id="IPR000832">
    <property type="entry name" value="GPCR_2_secretin-like"/>
</dbReference>
<dbReference type="PANTHER" id="PTHR46953">
    <property type="entry name" value="G-PROTEIN COUPLED RECEPTOR MTH-LIKE 1-RELATED"/>
    <property type="match status" value="1"/>
</dbReference>
<name>A0A423TK14_PENVA</name>
<evidence type="ECO:0000259" key="6">
    <source>
        <dbReference type="PROSITE" id="PS50261"/>
    </source>
</evidence>
<dbReference type="InterPro" id="IPR017981">
    <property type="entry name" value="GPCR_2-like_7TM"/>
</dbReference>
<feature type="transmembrane region" description="Helical" evidence="5">
    <location>
        <begin position="252"/>
        <end position="271"/>
    </location>
</feature>
<organism evidence="7 8">
    <name type="scientific">Penaeus vannamei</name>
    <name type="common">Whiteleg shrimp</name>
    <name type="synonym">Litopenaeus vannamei</name>
    <dbReference type="NCBI Taxonomy" id="6689"/>
    <lineage>
        <taxon>Eukaryota</taxon>
        <taxon>Metazoa</taxon>
        <taxon>Ecdysozoa</taxon>
        <taxon>Arthropoda</taxon>
        <taxon>Crustacea</taxon>
        <taxon>Multicrustacea</taxon>
        <taxon>Malacostraca</taxon>
        <taxon>Eumalacostraca</taxon>
        <taxon>Eucarida</taxon>
        <taxon>Decapoda</taxon>
        <taxon>Dendrobranchiata</taxon>
        <taxon>Penaeoidea</taxon>
        <taxon>Penaeidae</taxon>
        <taxon>Penaeus</taxon>
    </lineage>
</organism>
<comment type="subcellular location">
    <subcellularLocation>
        <location evidence="1">Membrane</location>
        <topology evidence="1">Multi-pass membrane protein</topology>
    </subcellularLocation>
</comment>
<feature type="transmembrane region" description="Helical" evidence="5">
    <location>
        <begin position="91"/>
        <end position="111"/>
    </location>
</feature>
<dbReference type="PROSITE" id="PS50261">
    <property type="entry name" value="G_PROTEIN_RECEP_F2_4"/>
    <property type="match status" value="1"/>
</dbReference>
<comment type="caution">
    <text evidence="7">The sequence shown here is derived from an EMBL/GenBank/DDBJ whole genome shotgun (WGS) entry which is preliminary data.</text>
</comment>
<evidence type="ECO:0000313" key="7">
    <source>
        <dbReference type="EMBL" id="ROT76806.1"/>
    </source>
</evidence>
<feature type="transmembrane region" description="Helical" evidence="5">
    <location>
        <begin position="160"/>
        <end position="182"/>
    </location>
</feature>
<reference evidence="7 8" key="2">
    <citation type="submission" date="2019-01" db="EMBL/GenBank/DDBJ databases">
        <title>The decoding of complex shrimp genome reveals the adaptation for benthos swimmer, frequently molting mechanism and breeding impact on genome.</title>
        <authorList>
            <person name="Sun Y."/>
            <person name="Gao Y."/>
            <person name="Yu Y."/>
        </authorList>
    </citation>
    <scope>NUCLEOTIDE SEQUENCE [LARGE SCALE GENOMIC DNA]</scope>
    <source>
        <tissue evidence="7">Muscle</tissue>
    </source>
</reference>
<dbReference type="GO" id="GO:0016020">
    <property type="term" value="C:membrane"/>
    <property type="evidence" value="ECO:0007669"/>
    <property type="project" value="UniProtKB-SubCell"/>
</dbReference>
<dbReference type="Proteomes" id="UP000283509">
    <property type="component" value="Unassembled WGS sequence"/>
</dbReference>
<dbReference type="Gene3D" id="1.20.1070.10">
    <property type="entry name" value="Rhodopsin 7-helix transmembrane proteins"/>
    <property type="match status" value="1"/>
</dbReference>
<feature type="transmembrane region" description="Helical" evidence="5">
    <location>
        <begin position="210"/>
        <end position="231"/>
    </location>
</feature>
<feature type="transmembrane region" description="Helical" evidence="5">
    <location>
        <begin position="123"/>
        <end position="148"/>
    </location>
</feature>
<reference evidence="7 8" key="1">
    <citation type="submission" date="2018-04" db="EMBL/GenBank/DDBJ databases">
        <authorList>
            <person name="Zhang X."/>
            <person name="Yuan J."/>
            <person name="Li F."/>
            <person name="Xiang J."/>
        </authorList>
    </citation>
    <scope>NUCLEOTIDE SEQUENCE [LARGE SCALE GENOMIC DNA]</scope>
    <source>
        <tissue evidence="7">Muscle</tissue>
    </source>
</reference>
<dbReference type="PANTHER" id="PTHR46953:SF1">
    <property type="entry name" value="G-PROTEIN COUPLED RECEPTOR MTH-LIKE 1-RELATED"/>
    <property type="match status" value="1"/>
</dbReference>
<keyword evidence="2 5" id="KW-0812">Transmembrane</keyword>
<keyword evidence="7" id="KW-0675">Receptor</keyword>
<evidence type="ECO:0000256" key="4">
    <source>
        <dbReference type="ARBA" id="ARBA00023136"/>
    </source>
</evidence>
<evidence type="ECO:0000313" key="8">
    <source>
        <dbReference type="Proteomes" id="UP000283509"/>
    </source>
</evidence>
<keyword evidence="8" id="KW-1185">Reference proteome</keyword>